<name>A0A8A4TPT1_SULCO</name>
<reference evidence="2" key="1">
    <citation type="submission" date="2021-03" db="EMBL/GenBank/DDBJ databases">
        <title>Acanthopleuribacteraceae sp. M133.</title>
        <authorList>
            <person name="Wang G."/>
        </authorList>
    </citation>
    <scope>NUCLEOTIDE SEQUENCE</scope>
    <source>
        <strain evidence="2">M133</strain>
    </source>
</reference>
<dbReference type="KEGG" id="scor:J3U87_00500"/>
<keyword evidence="3" id="KW-1185">Reference proteome</keyword>
<accession>A0A8A4TPT1</accession>
<keyword evidence="1" id="KW-0732">Signal</keyword>
<feature type="signal peptide" evidence="1">
    <location>
        <begin position="1"/>
        <end position="26"/>
    </location>
</feature>
<evidence type="ECO:0000256" key="1">
    <source>
        <dbReference type="SAM" id="SignalP"/>
    </source>
</evidence>
<protein>
    <submittedName>
        <fullName evidence="2">Uncharacterized protein</fullName>
    </submittedName>
</protein>
<dbReference type="Proteomes" id="UP000663929">
    <property type="component" value="Chromosome"/>
</dbReference>
<gene>
    <name evidence="2" type="ORF">J3U87_00500</name>
</gene>
<proteinExistence type="predicted"/>
<evidence type="ECO:0000313" key="2">
    <source>
        <dbReference type="EMBL" id="QTD50921.1"/>
    </source>
</evidence>
<sequence>MKLTVAAGFVCLLSTLHLALTLFALAQHVPQTESMSVLDPARHVANQAAHLPDAPQARDLGLKEALRLHFRWGRYRSQPPEFVNARASAYWIQAVMDEACKPLVGSQVTVTRVVWGANYAKVAFRDHPQWLQLNFWAIEQGPQSSENPTGWRFSARISLIDARGVTL</sequence>
<dbReference type="AlphaFoldDB" id="A0A8A4TPT1"/>
<organism evidence="2 3">
    <name type="scientific">Sulfidibacter corallicola</name>
    <dbReference type="NCBI Taxonomy" id="2818388"/>
    <lineage>
        <taxon>Bacteria</taxon>
        <taxon>Pseudomonadati</taxon>
        <taxon>Acidobacteriota</taxon>
        <taxon>Holophagae</taxon>
        <taxon>Acanthopleuribacterales</taxon>
        <taxon>Acanthopleuribacteraceae</taxon>
        <taxon>Sulfidibacter</taxon>
    </lineage>
</organism>
<evidence type="ECO:0000313" key="3">
    <source>
        <dbReference type="Proteomes" id="UP000663929"/>
    </source>
</evidence>
<dbReference type="RefSeq" id="WP_237381059.1">
    <property type="nucleotide sequence ID" value="NZ_CP071793.1"/>
</dbReference>
<feature type="chain" id="PRO_5035236997" evidence="1">
    <location>
        <begin position="27"/>
        <end position="167"/>
    </location>
</feature>
<dbReference type="EMBL" id="CP071793">
    <property type="protein sequence ID" value="QTD50921.1"/>
    <property type="molecule type" value="Genomic_DNA"/>
</dbReference>